<keyword evidence="4" id="KW-1185">Reference proteome</keyword>
<dbReference type="GO" id="GO:0008982">
    <property type="term" value="F:protein-N(PI)-phosphohistidine-sugar phosphotransferase activity"/>
    <property type="evidence" value="ECO:0007669"/>
    <property type="project" value="InterPro"/>
</dbReference>
<dbReference type="OrthoDB" id="6603449at2"/>
<dbReference type="RefSeq" id="WP_002557868.1">
    <property type="nucleotide sequence ID" value="NZ_CP007585.1"/>
</dbReference>
<accession>A0A0A8E8V1</accession>
<reference evidence="3 4" key="1">
    <citation type="journal article" date="2015" name="Genome Announc.">
        <title>Complete Genome Sequence of Mycoplasma flocculare Strain Ms42T (ATCC 27399T).</title>
        <authorList>
            <person name="Calcutt M.J."/>
            <person name="Foecking M.F."/>
            <person name="Heidari M.B."/>
            <person name="McIntosh M.A."/>
        </authorList>
    </citation>
    <scope>NUCLEOTIDE SEQUENCE [LARGE SCALE GENOMIC DNA]</scope>
    <source>
        <strain evidence="4">ATCC 27399</strain>
    </source>
</reference>
<gene>
    <name evidence="3" type="ORF">MYF_02660</name>
</gene>
<dbReference type="InterPro" id="IPR003501">
    <property type="entry name" value="PTS_EIIB_2/3"/>
</dbReference>
<evidence type="ECO:0000313" key="4">
    <source>
        <dbReference type="Proteomes" id="UP000031129"/>
    </source>
</evidence>
<evidence type="ECO:0000259" key="2">
    <source>
        <dbReference type="PROSITE" id="PS51099"/>
    </source>
</evidence>
<dbReference type="STRING" id="743971.MYF_02660"/>
<evidence type="ECO:0000256" key="1">
    <source>
        <dbReference type="ARBA" id="ARBA00022679"/>
    </source>
</evidence>
<dbReference type="Proteomes" id="UP000031129">
    <property type="component" value="Chromosome"/>
</dbReference>
<feature type="domain" description="PTS EIIB type-2" evidence="2">
    <location>
        <begin position="1"/>
        <end position="91"/>
    </location>
</feature>
<name>A0A0A8E8V1_MESFC</name>
<protein>
    <submittedName>
        <fullName evidence="3">PTS transporter subunit IIB</fullName>
    </submittedName>
</protein>
<sequence>MKIKCVCGSGLGSSLLLELNVKSVLEKLKINYDSVEHTNISSFDSFGVDLVIIGADVAPSLAFDKSKMVILTNILSKEELEIKLKKTLKIT</sequence>
<dbReference type="PROSITE" id="PS51099">
    <property type="entry name" value="PTS_EIIB_TYPE_2"/>
    <property type="match status" value="1"/>
</dbReference>
<dbReference type="InterPro" id="IPR013011">
    <property type="entry name" value="PTS_EIIB_2"/>
</dbReference>
<dbReference type="Gene3D" id="3.40.50.2300">
    <property type="match status" value="1"/>
</dbReference>
<dbReference type="CDD" id="cd05563">
    <property type="entry name" value="PTS_IIB_ascorbate"/>
    <property type="match status" value="1"/>
</dbReference>
<proteinExistence type="predicted"/>
<dbReference type="EMBL" id="CP007585">
    <property type="protein sequence ID" value="AJC50027.1"/>
    <property type="molecule type" value="Genomic_DNA"/>
</dbReference>
<dbReference type="GO" id="GO:0009401">
    <property type="term" value="P:phosphoenolpyruvate-dependent sugar phosphotransferase system"/>
    <property type="evidence" value="ECO:0007669"/>
    <property type="project" value="InterPro"/>
</dbReference>
<evidence type="ECO:0000313" key="3">
    <source>
        <dbReference type="EMBL" id="AJC50027.1"/>
    </source>
</evidence>
<dbReference type="SUPFAM" id="SSF52794">
    <property type="entry name" value="PTS system IIB component-like"/>
    <property type="match status" value="1"/>
</dbReference>
<keyword evidence="1" id="KW-0808">Transferase</keyword>
<dbReference type="Pfam" id="PF02302">
    <property type="entry name" value="PTS_IIB"/>
    <property type="match status" value="1"/>
</dbReference>
<organism evidence="3 4">
    <name type="scientific">Mesomycoplasma flocculare ATCC 27399</name>
    <dbReference type="NCBI Taxonomy" id="743971"/>
    <lineage>
        <taxon>Bacteria</taxon>
        <taxon>Bacillati</taxon>
        <taxon>Mycoplasmatota</taxon>
        <taxon>Mycoplasmoidales</taxon>
        <taxon>Metamycoplasmataceae</taxon>
        <taxon>Mesomycoplasma</taxon>
    </lineage>
</organism>
<dbReference type="KEGG" id="mfq:MYF_02660"/>
<dbReference type="AlphaFoldDB" id="A0A0A8E8V1"/>
<dbReference type="HOGENOM" id="CLU_159248_0_1_14"/>
<dbReference type="InterPro" id="IPR036095">
    <property type="entry name" value="PTS_EIIB-like_sf"/>
</dbReference>